<evidence type="ECO:0000313" key="2">
    <source>
        <dbReference type="Proteomes" id="UP000803844"/>
    </source>
</evidence>
<organism evidence="1 2">
    <name type="scientific">Cryphonectria parasitica (strain ATCC 38755 / EP155)</name>
    <dbReference type="NCBI Taxonomy" id="660469"/>
    <lineage>
        <taxon>Eukaryota</taxon>
        <taxon>Fungi</taxon>
        <taxon>Dikarya</taxon>
        <taxon>Ascomycota</taxon>
        <taxon>Pezizomycotina</taxon>
        <taxon>Sordariomycetes</taxon>
        <taxon>Sordariomycetidae</taxon>
        <taxon>Diaporthales</taxon>
        <taxon>Cryphonectriaceae</taxon>
        <taxon>Cryphonectria-Endothia species complex</taxon>
        <taxon>Cryphonectria</taxon>
    </lineage>
</organism>
<feature type="non-terminal residue" evidence="1">
    <location>
        <position position="1"/>
    </location>
</feature>
<evidence type="ECO:0000313" key="1">
    <source>
        <dbReference type="EMBL" id="KAF3764994.1"/>
    </source>
</evidence>
<proteinExistence type="predicted"/>
<comment type="caution">
    <text evidence="1">The sequence shown here is derived from an EMBL/GenBank/DDBJ whole genome shotgun (WGS) entry which is preliminary data.</text>
</comment>
<dbReference type="EMBL" id="MU032348">
    <property type="protein sequence ID" value="KAF3764994.1"/>
    <property type="molecule type" value="Genomic_DNA"/>
</dbReference>
<reference evidence="1" key="1">
    <citation type="journal article" date="2020" name="Phytopathology">
        <title>Genome sequence of the chestnut blight fungus Cryphonectria parasitica EP155: A fundamental resource for an archetypical invasive plant pathogen.</title>
        <authorList>
            <person name="Crouch J.A."/>
            <person name="Dawe A."/>
            <person name="Aerts A."/>
            <person name="Barry K."/>
            <person name="Churchill A.C.L."/>
            <person name="Grimwood J."/>
            <person name="Hillman B."/>
            <person name="Milgroom M.G."/>
            <person name="Pangilinan J."/>
            <person name="Smith M."/>
            <person name="Salamov A."/>
            <person name="Schmutz J."/>
            <person name="Yadav J."/>
            <person name="Grigoriev I.V."/>
            <person name="Nuss D."/>
        </authorList>
    </citation>
    <scope>NUCLEOTIDE SEQUENCE</scope>
    <source>
        <strain evidence="1">EP155</strain>
    </source>
</reference>
<accession>A0A9P4Y107</accession>
<dbReference type="AlphaFoldDB" id="A0A9P4Y107"/>
<protein>
    <submittedName>
        <fullName evidence="1">Uncharacterized protein</fullName>
    </submittedName>
</protein>
<name>A0A9P4Y107_CRYP1</name>
<gene>
    <name evidence="1" type="ORF">M406DRAFT_260113</name>
</gene>
<sequence length="52" mass="6058">KKQFNNELRLMVAQFQKAKVRDFKTIALAIVDFRRQFIGDPSKILHLGTVNL</sequence>
<dbReference type="RefSeq" id="XP_040775955.1">
    <property type="nucleotide sequence ID" value="XM_040917341.1"/>
</dbReference>
<dbReference type="Proteomes" id="UP000803844">
    <property type="component" value="Unassembled WGS sequence"/>
</dbReference>
<keyword evidence="2" id="KW-1185">Reference proteome</keyword>
<dbReference type="OrthoDB" id="1922977at2759"/>
<dbReference type="GeneID" id="63834470"/>